<proteinExistence type="predicted"/>
<feature type="compositionally biased region" description="Basic and acidic residues" evidence="1">
    <location>
        <begin position="8"/>
        <end position="19"/>
    </location>
</feature>
<feature type="region of interest" description="Disordered" evidence="1">
    <location>
        <begin position="1"/>
        <end position="31"/>
    </location>
</feature>
<dbReference type="AlphaFoldDB" id="A0A382W2U0"/>
<reference evidence="2" key="1">
    <citation type="submission" date="2018-05" db="EMBL/GenBank/DDBJ databases">
        <authorList>
            <person name="Lanie J.A."/>
            <person name="Ng W.-L."/>
            <person name="Kazmierczak K.M."/>
            <person name="Andrzejewski T.M."/>
            <person name="Davidsen T.M."/>
            <person name="Wayne K.J."/>
            <person name="Tettelin H."/>
            <person name="Glass J.I."/>
            <person name="Rusch D."/>
            <person name="Podicherti R."/>
            <person name="Tsui H.-C.T."/>
            <person name="Winkler M.E."/>
        </authorList>
    </citation>
    <scope>NUCLEOTIDE SEQUENCE</scope>
</reference>
<name>A0A382W2U0_9ZZZZ</name>
<evidence type="ECO:0000313" key="2">
    <source>
        <dbReference type="EMBL" id="SVD53156.1"/>
    </source>
</evidence>
<accession>A0A382W2U0</accession>
<evidence type="ECO:0000256" key="1">
    <source>
        <dbReference type="SAM" id="MobiDB-lite"/>
    </source>
</evidence>
<protein>
    <submittedName>
        <fullName evidence="2">Uncharacterized protein</fullName>
    </submittedName>
</protein>
<gene>
    <name evidence="2" type="ORF">METZ01_LOCUS406010</name>
</gene>
<organism evidence="2">
    <name type="scientific">marine metagenome</name>
    <dbReference type="NCBI Taxonomy" id="408172"/>
    <lineage>
        <taxon>unclassified sequences</taxon>
        <taxon>metagenomes</taxon>
        <taxon>ecological metagenomes</taxon>
    </lineage>
</organism>
<dbReference type="EMBL" id="UINC01156628">
    <property type="protein sequence ID" value="SVD53156.1"/>
    <property type="molecule type" value="Genomic_DNA"/>
</dbReference>
<sequence length="31" mass="3504">MAAFLEHVSGREIDRDAPGRQRQIHAGFLPK</sequence>